<accession>A0A8K0WKQ4</accession>
<organism evidence="2 3">
    <name type="scientific">Stachybotrys elegans</name>
    <dbReference type="NCBI Taxonomy" id="80388"/>
    <lineage>
        <taxon>Eukaryota</taxon>
        <taxon>Fungi</taxon>
        <taxon>Dikarya</taxon>
        <taxon>Ascomycota</taxon>
        <taxon>Pezizomycotina</taxon>
        <taxon>Sordariomycetes</taxon>
        <taxon>Hypocreomycetidae</taxon>
        <taxon>Hypocreales</taxon>
        <taxon>Stachybotryaceae</taxon>
        <taxon>Stachybotrys</taxon>
    </lineage>
</organism>
<feature type="region of interest" description="Disordered" evidence="1">
    <location>
        <begin position="180"/>
        <end position="225"/>
    </location>
</feature>
<keyword evidence="3" id="KW-1185">Reference proteome</keyword>
<reference evidence="2" key="1">
    <citation type="journal article" date="2021" name="Nat. Commun.">
        <title>Genetic determinants of endophytism in the Arabidopsis root mycobiome.</title>
        <authorList>
            <person name="Mesny F."/>
            <person name="Miyauchi S."/>
            <person name="Thiergart T."/>
            <person name="Pickel B."/>
            <person name="Atanasova L."/>
            <person name="Karlsson M."/>
            <person name="Huettel B."/>
            <person name="Barry K.W."/>
            <person name="Haridas S."/>
            <person name="Chen C."/>
            <person name="Bauer D."/>
            <person name="Andreopoulos W."/>
            <person name="Pangilinan J."/>
            <person name="LaButti K."/>
            <person name="Riley R."/>
            <person name="Lipzen A."/>
            <person name="Clum A."/>
            <person name="Drula E."/>
            <person name="Henrissat B."/>
            <person name="Kohler A."/>
            <person name="Grigoriev I.V."/>
            <person name="Martin F.M."/>
            <person name="Hacquard S."/>
        </authorList>
    </citation>
    <scope>NUCLEOTIDE SEQUENCE</scope>
    <source>
        <strain evidence="2">MPI-CAGE-CH-0235</strain>
    </source>
</reference>
<dbReference type="EMBL" id="JAGPNK010000024">
    <property type="protein sequence ID" value="KAH7304311.1"/>
    <property type="molecule type" value="Genomic_DNA"/>
</dbReference>
<proteinExistence type="predicted"/>
<gene>
    <name evidence="2" type="ORF">B0I35DRAFT_516910</name>
</gene>
<evidence type="ECO:0000256" key="1">
    <source>
        <dbReference type="SAM" id="MobiDB-lite"/>
    </source>
</evidence>
<evidence type="ECO:0000313" key="3">
    <source>
        <dbReference type="Proteomes" id="UP000813444"/>
    </source>
</evidence>
<sequence>MPSSLPGDSRQWSESWRMWTTSLSADAGSHNAPDDTIYPHLAEFRRPCRAYPQMKHLGKMIAADGRPPTGVASQASVLLVLPRSLIGIAQAASLDPYEHDKMLTSLYDDHADDRSIAMLLVTAPYLSGGGGIRLLLRRIILQRPSVVVVMPILWAHHARQIWRLGVKTPTLLNIWEPQHPGGVEVNQQPNQDETEAQNHQAEALTPTAVNAQARRPGRSMTRLVL</sequence>
<evidence type="ECO:0000313" key="2">
    <source>
        <dbReference type="EMBL" id="KAH7304311.1"/>
    </source>
</evidence>
<protein>
    <submittedName>
        <fullName evidence="2">Uncharacterized protein</fullName>
    </submittedName>
</protein>
<dbReference type="AlphaFoldDB" id="A0A8K0WKQ4"/>
<dbReference type="Proteomes" id="UP000813444">
    <property type="component" value="Unassembled WGS sequence"/>
</dbReference>
<comment type="caution">
    <text evidence="2">The sequence shown here is derived from an EMBL/GenBank/DDBJ whole genome shotgun (WGS) entry which is preliminary data.</text>
</comment>
<name>A0A8K0WKQ4_9HYPO</name>